<dbReference type="PROSITE" id="PS52002">
    <property type="entry name" value="SM"/>
    <property type="match status" value="1"/>
</dbReference>
<feature type="region of interest" description="Disordered" evidence="11">
    <location>
        <begin position="117"/>
        <end position="158"/>
    </location>
</feature>
<dbReference type="Proteomes" id="UP001372834">
    <property type="component" value="Unassembled WGS sequence"/>
</dbReference>
<evidence type="ECO:0000259" key="12">
    <source>
        <dbReference type="PROSITE" id="PS52002"/>
    </source>
</evidence>
<dbReference type="SMART" id="SM00651">
    <property type="entry name" value="Sm"/>
    <property type="match status" value="1"/>
</dbReference>
<evidence type="ECO:0000256" key="9">
    <source>
        <dbReference type="ARBA" id="ARBA00023274"/>
    </source>
</evidence>
<keyword evidence="6" id="KW-0747">Spliceosome</keyword>
<comment type="subcellular location">
    <subcellularLocation>
        <location evidence="2">Cytoplasm</location>
    </subcellularLocation>
    <subcellularLocation>
        <location evidence="1 10">Nucleus</location>
    </subcellularLocation>
</comment>
<feature type="domain" description="Sm" evidence="12">
    <location>
        <begin position="2"/>
        <end position="74"/>
    </location>
</feature>
<evidence type="ECO:0000256" key="4">
    <source>
        <dbReference type="ARBA" id="ARBA00022490"/>
    </source>
</evidence>
<keyword evidence="4" id="KW-0963">Cytoplasm</keyword>
<evidence type="ECO:0000256" key="7">
    <source>
        <dbReference type="ARBA" id="ARBA00023187"/>
    </source>
</evidence>
<keyword evidence="8 10" id="KW-0539">Nucleus</keyword>
<dbReference type="SUPFAM" id="SSF50182">
    <property type="entry name" value="Sm-like ribonucleoproteins"/>
    <property type="match status" value="1"/>
</dbReference>
<evidence type="ECO:0000256" key="8">
    <source>
        <dbReference type="ARBA" id="ARBA00023242"/>
    </source>
</evidence>
<evidence type="ECO:0000256" key="3">
    <source>
        <dbReference type="ARBA" id="ARBA00008146"/>
    </source>
</evidence>
<dbReference type="InterPro" id="IPR001163">
    <property type="entry name" value="Sm_dom_euk/arc"/>
</dbReference>
<dbReference type="InterPro" id="IPR047575">
    <property type="entry name" value="Sm"/>
</dbReference>
<dbReference type="GO" id="GO:0005737">
    <property type="term" value="C:cytoplasm"/>
    <property type="evidence" value="ECO:0007669"/>
    <property type="project" value="UniProtKB-SubCell"/>
</dbReference>
<evidence type="ECO:0000313" key="14">
    <source>
        <dbReference type="Proteomes" id="UP001372834"/>
    </source>
</evidence>
<feature type="compositionally biased region" description="Basic and acidic residues" evidence="11">
    <location>
        <begin position="134"/>
        <end position="145"/>
    </location>
</feature>
<dbReference type="Pfam" id="PF01423">
    <property type="entry name" value="LSM"/>
    <property type="match status" value="1"/>
</dbReference>
<name>A0AAN8PG73_POLSC</name>
<evidence type="ECO:0000256" key="10">
    <source>
        <dbReference type="RuleBase" id="RU365054"/>
    </source>
</evidence>
<dbReference type="GO" id="GO:0005681">
    <property type="term" value="C:spliceosomal complex"/>
    <property type="evidence" value="ECO:0007669"/>
    <property type="project" value="UniProtKB-KW"/>
</dbReference>
<dbReference type="AlphaFoldDB" id="A0AAN8PG73"/>
<reference evidence="13 14" key="1">
    <citation type="submission" date="2023-10" db="EMBL/GenBank/DDBJ databases">
        <title>Genomes of two closely related lineages of the louse Polyplax serrata with different host specificities.</title>
        <authorList>
            <person name="Martinu J."/>
            <person name="Tarabai H."/>
            <person name="Stefka J."/>
            <person name="Hypsa V."/>
        </authorList>
    </citation>
    <scope>NUCLEOTIDE SEQUENCE [LARGE SCALE GENOMIC DNA]</scope>
    <source>
        <strain evidence="13">HR10_N</strain>
    </source>
</reference>
<dbReference type="InterPro" id="IPR027141">
    <property type="entry name" value="LSm4/Sm_D1/D3"/>
</dbReference>
<comment type="similarity">
    <text evidence="3 10">Belongs to the snRNP core protein family.</text>
</comment>
<dbReference type="Gene3D" id="2.30.30.100">
    <property type="match status" value="1"/>
</dbReference>
<proteinExistence type="inferred from homology"/>
<sequence length="158" mass="17929">MKLVRFLMKLSHETVTIELKNGTQVHGTITGVDVAMNTHLKTVKMTIKNKEPVMLETLTIRGNNIRYFILPDSLPLETLLIDDTPKSKAKKKEAQRVCYETVLQGEGDVVEEEVVEAGAEVGEEDDDEEDEVTENTRRELEEYKKRNGMSESLNSSQF</sequence>
<evidence type="ECO:0000256" key="1">
    <source>
        <dbReference type="ARBA" id="ARBA00004123"/>
    </source>
</evidence>
<dbReference type="InterPro" id="IPR034102">
    <property type="entry name" value="Sm_D1"/>
</dbReference>
<keyword evidence="7 10" id="KW-0508">mRNA splicing</keyword>
<evidence type="ECO:0000256" key="2">
    <source>
        <dbReference type="ARBA" id="ARBA00004496"/>
    </source>
</evidence>
<dbReference type="InterPro" id="IPR010920">
    <property type="entry name" value="LSM_dom_sf"/>
</dbReference>
<organism evidence="13 14">
    <name type="scientific">Polyplax serrata</name>
    <name type="common">Common mouse louse</name>
    <dbReference type="NCBI Taxonomy" id="468196"/>
    <lineage>
        <taxon>Eukaryota</taxon>
        <taxon>Metazoa</taxon>
        <taxon>Ecdysozoa</taxon>
        <taxon>Arthropoda</taxon>
        <taxon>Hexapoda</taxon>
        <taxon>Insecta</taxon>
        <taxon>Pterygota</taxon>
        <taxon>Neoptera</taxon>
        <taxon>Paraneoptera</taxon>
        <taxon>Psocodea</taxon>
        <taxon>Troctomorpha</taxon>
        <taxon>Phthiraptera</taxon>
        <taxon>Anoplura</taxon>
        <taxon>Polyplacidae</taxon>
        <taxon>Polyplax</taxon>
    </lineage>
</organism>
<comment type="caution">
    <text evidence="13">The sequence shown here is derived from an EMBL/GenBank/DDBJ whole genome shotgun (WGS) entry which is preliminary data.</text>
</comment>
<evidence type="ECO:0000256" key="6">
    <source>
        <dbReference type="ARBA" id="ARBA00022728"/>
    </source>
</evidence>
<accession>A0AAN8PG73</accession>
<dbReference type="PANTHER" id="PTHR23338">
    <property type="entry name" value="SMALL NUCLEAR RIBONUCLEOPROTEIN SM"/>
    <property type="match status" value="1"/>
</dbReference>
<dbReference type="FunFam" id="2.30.30.100:FF:000016">
    <property type="entry name" value="Small nuclear ribonucleoprotein Sm D1"/>
    <property type="match status" value="1"/>
</dbReference>
<gene>
    <name evidence="13" type="primary">SMD1</name>
    <name evidence="13" type="ORF">RUM43_002567</name>
</gene>
<dbReference type="GO" id="GO:0000387">
    <property type="term" value="P:spliceosomal snRNP assembly"/>
    <property type="evidence" value="ECO:0007669"/>
    <property type="project" value="UniProtKB-UniRule"/>
</dbReference>
<evidence type="ECO:0000313" key="13">
    <source>
        <dbReference type="EMBL" id="KAK6628751.1"/>
    </source>
</evidence>
<protein>
    <recommendedName>
        <fullName evidence="10">Small nuclear ribonucleoprotein Sm D1</fullName>
    </recommendedName>
    <alternativeName>
        <fullName evidence="10">snRNP core protein D1</fullName>
    </alternativeName>
</protein>
<comment type="function">
    <text evidence="10">Plays a role in pre-mRNA splicing as a core component of the spliceosomal U1, U2, U4 and U5 small nuclear ribonucleoproteins (snRNPs), the building blocks of the spliceosome.</text>
</comment>
<evidence type="ECO:0000256" key="5">
    <source>
        <dbReference type="ARBA" id="ARBA00022664"/>
    </source>
</evidence>
<keyword evidence="9 10" id="KW-0687">Ribonucleoprotein</keyword>
<dbReference type="GO" id="GO:0003723">
    <property type="term" value="F:RNA binding"/>
    <property type="evidence" value="ECO:0007669"/>
    <property type="project" value="InterPro"/>
</dbReference>
<dbReference type="EMBL" id="JAWJWE010000036">
    <property type="protein sequence ID" value="KAK6628751.1"/>
    <property type="molecule type" value="Genomic_DNA"/>
</dbReference>
<dbReference type="CDD" id="cd01724">
    <property type="entry name" value="Sm_D1"/>
    <property type="match status" value="1"/>
</dbReference>
<keyword evidence="5 10" id="KW-0507">mRNA processing</keyword>
<evidence type="ECO:0000256" key="11">
    <source>
        <dbReference type="SAM" id="MobiDB-lite"/>
    </source>
</evidence>
<feature type="compositionally biased region" description="Polar residues" evidence="11">
    <location>
        <begin position="149"/>
        <end position="158"/>
    </location>
</feature>
<feature type="compositionally biased region" description="Acidic residues" evidence="11">
    <location>
        <begin position="117"/>
        <end position="133"/>
    </location>
</feature>